<dbReference type="InterPro" id="IPR020901">
    <property type="entry name" value="Prtase_inh_Kunz-CS"/>
</dbReference>
<keyword evidence="3" id="KW-1015">Disulfide bond</keyword>
<protein>
    <recommendedName>
        <fullName evidence="6">BPTI/Kunitz inhibitor domain-containing protein</fullName>
    </recommendedName>
</protein>
<feature type="region of interest" description="Disordered" evidence="4">
    <location>
        <begin position="138"/>
        <end position="164"/>
    </location>
</feature>
<dbReference type="PROSITE" id="PS00280">
    <property type="entry name" value="BPTI_KUNITZ_1"/>
    <property type="match status" value="1"/>
</dbReference>
<dbReference type="FunFam" id="4.10.410.10:FF:000020">
    <property type="entry name" value="Collagen, type VI, alpha 3"/>
    <property type="match status" value="1"/>
</dbReference>
<feature type="non-terminal residue" evidence="7">
    <location>
        <position position="231"/>
    </location>
</feature>
<keyword evidence="5" id="KW-0732">Signal</keyword>
<dbReference type="PANTHER" id="PTHR10083:SF374">
    <property type="entry name" value="BPTI_KUNITZ INHIBITOR DOMAIN-CONTAINING PROTEIN"/>
    <property type="match status" value="1"/>
</dbReference>
<gene>
    <name evidence="7" type="ORF">MNOR_LOCUS16479</name>
</gene>
<dbReference type="SUPFAM" id="SSF57362">
    <property type="entry name" value="BPTI-like"/>
    <property type="match status" value="1"/>
</dbReference>
<dbReference type="EMBL" id="CAXKWB010010858">
    <property type="protein sequence ID" value="CAL4099423.1"/>
    <property type="molecule type" value="Genomic_DNA"/>
</dbReference>
<dbReference type="Pfam" id="PF00014">
    <property type="entry name" value="Kunitz_BPTI"/>
    <property type="match status" value="1"/>
</dbReference>
<feature type="region of interest" description="Disordered" evidence="4">
    <location>
        <begin position="109"/>
        <end position="128"/>
    </location>
</feature>
<evidence type="ECO:0000256" key="3">
    <source>
        <dbReference type="ARBA" id="ARBA00023157"/>
    </source>
</evidence>
<name>A0AAV2QS78_MEGNR</name>
<dbReference type="AlphaFoldDB" id="A0AAV2QS78"/>
<evidence type="ECO:0000313" key="8">
    <source>
        <dbReference type="Proteomes" id="UP001497623"/>
    </source>
</evidence>
<dbReference type="Gene3D" id="4.10.410.10">
    <property type="entry name" value="Pancreatic trypsin inhibitor Kunitz domain"/>
    <property type="match status" value="1"/>
</dbReference>
<dbReference type="GO" id="GO:0005615">
    <property type="term" value="C:extracellular space"/>
    <property type="evidence" value="ECO:0007669"/>
    <property type="project" value="TreeGrafter"/>
</dbReference>
<sequence>MALKLCIFSLTTLLVSSQQEIDSSIPDICYAPALSGPCKGYFPQFYYNPLSGACDCFVFGGCGGNDNKFDTLDECTGNCSSGPQQSLSLNCFEIFTGSTDDPFGFGPTESPVVSPPPGTGVTLPSIDDESPNIVIRFGNDKVRPEATSDASPDDAGNSSTPATPLYPALPPTYVHAHPPYGLHRHLAYPYALPTFHSNFIYASPRSPYIVPYWLPYHQPTFRAYNVQTQSL</sequence>
<feature type="chain" id="PRO_5043988079" description="BPTI/Kunitz inhibitor domain-containing protein" evidence="5">
    <location>
        <begin position="18"/>
        <end position="231"/>
    </location>
</feature>
<evidence type="ECO:0000259" key="6">
    <source>
        <dbReference type="PROSITE" id="PS50279"/>
    </source>
</evidence>
<evidence type="ECO:0000313" key="7">
    <source>
        <dbReference type="EMBL" id="CAL4099423.1"/>
    </source>
</evidence>
<dbReference type="InterPro" id="IPR050098">
    <property type="entry name" value="TFPI/VKTCI-like"/>
</dbReference>
<dbReference type="InterPro" id="IPR036880">
    <property type="entry name" value="Kunitz_BPTI_sf"/>
</dbReference>
<proteinExistence type="predicted"/>
<accession>A0AAV2QS78</accession>
<evidence type="ECO:0000256" key="2">
    <source>
        <dbReference type="ARBA" id="ARBA00022900"/>
    </source>
</evidence>
<dbReference type="PANTHER" id="PTHR10083">
    <property type="entry name" value="KUNITZ-TYPE PROTEASE INHIBITOR-RELATED"/>
    <property type="match status" value="1"/>
</dbReference>
<keyword evidence="2" id="KW-0722">Serine protease inhibitor</keyword>
<dbReference type="PROSITE" id="PS50279">
    <property type="entry name" value="BPTI_KUNITZ_2"/>
    <property type="match status" value="1"/>
</dbReference>
<evidence type="ECO:0000256" key="1">
    <source>
        <dbReference type="ARBA" id="ARBA00022690"/>
    </source>
</evidence>
<evidence type="ECO:0000256" key="5">
    <source>
        <dbReference type="SAM" id="SignalP"/>
    </source>
</evidence>
<dbReference type="GO" id="GO:0004867">
    <property type="term" value="F:serine-type endopeptidase inhibitor activity"/>
    <property type="evidence" value="ECO:0007669"/>
    <property type="project" value="UniProtKB-KW"/>
</dbReference>
<comment type="caution">
    <text evidence="7">The sequence shown here is derived from an EMBL/GenBank/DDBJ whole genome shotgun (WGS) entry which is preliminary data.</text>
</comment>
<dbReference type="PRINTS" id="PR00759">
    <property type="entry name" value="BASICPTASE"/>
</dbReference>
<organism evidence="7 8">
    <name type="scientific">Meganyctiphanes norvegica</name>
    <name type="common">Northern krill</name>
    <name type="synonym">Thysanopoda norvegica</name>
    <dbReference type="NCBI Taxonomy" id="48144"/>
    <lineage>
        <taxon>Eukaryota</taxon>
        <taxon>Metazoa</taxon>
        <taxon>Ecdysozoa</taxon>
        <taxon>Arthropoda</taxon>
        <taxon>Crustacea</taxon>
        <taxon>Multicrustacea</taxon>
        <taxon>Malacostraca</taxon>
        <taxon>Eumalacostraca</taxon>
        <taxon>Eucarida</taxon>
        <taxon>Euphausiacea</taxon>
        <taxon>Euphausiidae</taxon>
        <taxon>Meganyctiphanes</taxon>
    </lineage>
</organism>
<dbReference type="Proteomes" id="UP001497623">
    <property type="component" value="Unassembled WGS sequence"/>
</dbReference>
<reference evidence="7 8" key="1">
    <citation type="submission" date="2024-05" db="EMBL/GenBank/DDBJ databases">
        <authorList>
            <person name="Wallberg A."/>
        </authorList>
    </citation>
    <scope>NUCLEOTIDE SEQUENCE [LARGE SCALE GENOMIC DNA]</scope>
</reference>
<feature type="signal peptide" evidence="5">
    <location>
        <begin position="1"/>
        <end position="17"/>
    </location>
</feature>
<keyword evidence="8" id="KW-1185">Reference proteome</keyword>
<evidence type="ECO:0000256" key="4">
    <source>
        <dbReference type="SAM" id="MobiDB-lite"/>
    </source>
</evidence>
<dbReference type="SMART" id="SM00131">
    <property type="entry name" value="KU"/>
    <property type="match status" value="1"/>
</dbReference>
<feature type="domain" description="BPTI/Kunitz inhibitor" evidence="6">
    <location>
        <begin position="29"/>
        <end position="79"/>
    </location>
</feature>
<dbReference type="InterPro" id="IPR002223">
    <property type="entry name" value="Kunitz_BPTI"/>
</dbReference>
<dbReference type="CDD" id="cd00109">
    <property type="entry name" value="Kunitz-type"/>
    <property type="match status" value="1"/>
</dbReference>
<keyword evidence="1" id="KW-0646">Protease inhibitor</keyword>